<gene>
    <name evidence="2" type="ORF">Aconfl_32960</name>
</gene>
<evidence type="ECO:0000256" key="1">
    <source>
        <dbReference type="SAM" id="Phobius"/>
    </source>
</evidence>
<dbReference type="RefSeq" id="WP_338225363.1">
    <property type="nucleotide sequence ID" value="NZ_BTPD01000011.1"/>
</dbReference>
<protein>
    <submittedName>
        <fullName evidence="2">Uncharacterized protein</fullName>
    </submittedName>
</protein>
<keyword evidence="1" id="KW-1133">Transmembrane helix</keyword>
<keyword evidence="3" id="KW-1185">Reference proteome</keyword>
<keyword evidence="1" id="KW-0472">Membrane</keyword>
<proteinExistence type="predicted"/>
<reference evidence="2 3" key="1">
    <citation type="submission" date="2023-08" db="EMBL/GenBank/DDBJ databases">
        <title>Draft genome sequence of Algoriphagus confluentis.</title>
        <authorList>
            <person name="Takatani N."/>
            <person name="Hosokawa M."/>
            <person name="Sawabe T."/>
        </authorList>
    </citation>
    <scope>NUCLEOTIDE SEQUENCE [LARGE SCALE GENOMIC DNA]</scope>
    <source>
        <strain evidence="2 3">NBRC 111222</strain>
    </source>
</reference>
<evidence type="ECO:0000313" key="2">
    <source>
        <dbReference type="EMBL" id="GMQ30653.1"/>
    </source>
</evidence>
<organism evidence="2 3">
    <name type="scientific">Algoriphagus confluentis</name>
    <dbReference type="NCBI Taxonomy" id="1697556"/>
    <lineage>
        <taxon>Bacteria</taxon>
        <taxon>Pseudomonadati</taxon>
        <taxon>Bacteroidota</taxon>
        <taxon>Cytophagia</taxon>
        <taxon>Cytophagales</taxon>
        <taxon>Cyclobacteriaceae</taxon>
        <taxon>Algoriphagus</taxon>
    </lineage>
</organism>
<comment type="caution">
    <text evidence="2">The sequence shown here is derived from an EMBL/GenBank/DDBJ whole genome shotgun (WGS) entry which is preliminary data.</text>
</comment>
<feature type="transmembrane region" description="Helical" evidence="1">
    <location>
        <begin position="12"/>
        <end position="31"/>
    </location>
</feature>
<dbReference type="Proteomes" id="UP001338309">
    <property type="component" value="Unassembled WGS sequence"/>
</dbReference>
<keyword evidence="1" id="KW-0812">Transmembrane</keyword>
<accession>A0ABQ6PTX7</accession>
<dbReference type="EMBL" id="BTPD01000011">
    <property type="protein sequence ID" value="GMQ30653.1"/>
    <property type="molecule type" value="Genomic_DNA"/>
</dbReference>
<evidence type="ECO:0000313" key="3">
    <source>
        <dbReference type="Proteomes" id="UP001338309"/>
    </source>
</evidence>
<sequence length="100" mass="11416">MLNEVIQSDWFWPTVGVSLMGYYAWVFLTYFRSGVFQGISSSLGERQNKAGKLQLSWDELALGFAIHRRMLADPLCALDTEERALLGRSPFKELIQQTTI</sequence>
<name>A0ABQ6PTX7_9BACT</name>